<proteinExistence type="predicted"/>
<dbReference type="InterPro" id="IPR013976">
    <property type="entry name" value="HDOD"/>
</dbReference>
<dbReference type="OrthoDB" id="8770724at2"/>
<evidence type="ECO:0000256" key="1">
    <source>
        <dbReference type="SAM" id="MobiDB-lite"/>
    </source>
</evidence>
<keyword evidence="4" id="KW-1185">Reference proteome</keyword>
<feature type="compositionally biased region" description="Basic residues" evidence="1">
    <location>
        <begin position="22"/>
        <end position="32"/>
    </location>
</feature>
<dbReference type="PANTHER" id="PTHR33525:SF4">
    <property type="entry name" value="CYCLIC DI-GMP PHOSPHODIESTERASE CDGJ"/>
    <property type="match status" value="1"/>
</dbReference>
<feature type="region of interest" description="Disordered" evidence="1">
    <location>
        <begin position="13"/>
        <end position="56"/>
    </location>
</feature>
<name>A0A191ZI46_9GAMM</name>
<sequence length="365" mass="40858">MWHWLKQVFSGSLPPAEGGRPIHAKKDHRAQRGLRLPPHDPRNAQSFEPSEAALESHFPDPEAVSSLFYEKLLNASPSQKGVSQTLTAPEVAWLKQRTDDLKETPTRLTNYVPRLPNILPKLMTALKNPATPIRTLTELIESDPTIATQVLRLINSPAMRIRHDNVTSIEQAVMLLGFSGMREVVAAAMFSPIAVSKPVSGINPLLIHDIWPVSLRAANALRLALRHKPRPGEESTLPAIDENLGFDLYLSVLLEHTGLFALLHQGTLNGPFLSPAFLKRFRALIPTYSARIAQAWGLPENTIRLICSPSPDLDRLRREARYFSLACALNRRGYLDQAQILHLTRALPPYTEEWYDLCVGTHEEN</sequence>
<reference evidence="3 4" key="1">
    <citation type="submission" date="2016-06" db="EMBL/GenBank/DDBJ databases">
        <title>Insight into the functional genes involving in sulfur oxidation in Pearl River water.</title>
        <authorList>
            <person name="Luo J."/>
            <person name="Tan X."/>
            <person name="Lin W."/>
        </authorList>
    </citation>
    <scope>NUCLEOTIDE SEQUENCE [LARGE SCALE GENOMIC DNA]</scope>
    <source>
        <strain evidence="3 4">LS2</strain>
    </source>
</reference>
<dbReference type="InterPro" id="IPR052340">
    <property type="entry name" value="RNase_Y/CdgJ"/>
</dbReference>
<dbReference type="PROSITE" id="PS51833">
    <property type="entry name" value="HDOD"/>
    <property type="match status" value="1"/>
</dbReference>
<protein>
    <recommendedName>
        <fullName evidence="2">HDOD domain-containing protein</fullName>
    </recommendedName>
</protein>
<dbReference type="Proteomes" id="UP000078596">
    <property type="component" value="Chromosome"/>
</dbReference>
<dbReference type="SUPFAM" id="SSF109604">
    <property type="entry name" value="HD-domain/PDEase-like"/>
    <property type="match status" value="1"/>
</dbReference>
<accession>A0A191ZI46</accession>
<dbReference type="PANTHER" id="PTHR33525">
    <property type="match status" value="1"/>
</dbReference>
<organism evidence="3 4">
    <name type="scientific">Halothiobacillus diazotrophicus</name>
    <dbReference type="NCBI Taxonomy" id="1860122"/>
    <lineage>
        <taxon>Bacteria</taxon>
        <taxon>Pseudomonadati</taxon>
        <taxon>Pseudomonadota</taxon>
        <taxon>Gammaproteobacteria</taxon>
        <taxon>Chromatiales</taxon>
        <taxon>Halothiobacillaceae</taxon>
        <taxon>Halothiobacillus</taxon>
    </lineage>
</organism>
<dbReference type="RefSeq" id="WP_066100602.1">
    <property type="nucleotide sequence ID" value="NZ_CP016027.1"/>
</dbReference>
<dbReference type="KEGG" id="haz:A9404_09200"/>
<evidence type="ECO:0000259" key="2">
    <source>
        <dbReference type="PROSITE" id="PS51833"/>
    </source>
</evidence>
<gene>
    <name evidence="3" type="ORF">A9404_09200</name>
</gene>
<dbReference type="Pfam" id="PF08668">
    <property type="entry name" value="HDOD"/>
    <property type="match status" value="1"/>
</dbReference>
<evidence type="ECO:0000313" key="4">
    <source>
        <dbReference type="Proteomes" id="UP000078596"/>
    </source>
</evidence>
<evidence type="ECO:0000313" key="3">
    <source>
        <dbReference type="EMBL" id="ANJ67540.1"/>
    </source>
</evidence>
<dbReference type="AlphaFoldDB" id="A0A191ZI46"/>
<feature type="domain" description="HDOD" evidence="2">
    <location>
        <begin position="112"/>
        <end position="312"/>
    </location>
</feature>
<dbReference type="STRING" id="1860122.A9404_09200"/>
<dbReference type="Gene3D" id="1.10.3210.10">
    <property type="entry name" value="Hypothetical protein af1432"/>
    <property type="match status" value="1"/>
</dbReference>
<dbReference type="EMBL" id="CP016027">
    <property type="protein sequence ID" value="ANJ67540.1"/>
    <property type="molecule type" value="Genomic_DNA"/>
</dbReference>